<accession>A0A9D1WEQ8</accession>
<dbReference type="Proteomes" id="UP000886829">
    <property type="component" value="Unassembled WGS sequence"/>
</dbReference>
<protein>
    <submittedName>
        <fullName evidence="3">Uncharacterized protein</fullName>
    </submittedName>
</protein>
<feature type="compositionally biased region" description="Basic and acidic residues" evidence="2">
    <location>
        <begin position="1"/>
        <end position="10"/>
    </location>
</feature>
<comment type="caution">
    <text evidence="3">The sequence shown here is derived from an EMBL/GenBank/DDBJ whole genome shotgun (WGS) entry which is preliminary data.</text>
</comment>
<sequence>MSTEKDEIEAKPMAAAEATSQQKSPQSESPLESTELKPQSAGSSQSPESPEPNEASTASAAYTASTAQTASVTQTASATQTAEAAAGAGAAADSNKDKAGTEAKEFSALDVPPMFDDIAAALLDFDNMTKDLDLDDHVATARVALQRMKKQIAAEEKEREAEQSLTPEERAAIERKSMAEISSAELAAVTDRALKEFTQQAIASEQAAKAAKLAANAVWGAPDKGCEDLPPIVQKPTDSYEGREHLVEVIEERRVGTKVRLKVAPDLKPLLEGTEHLPLVSNSTQNIFAQLDLLG</sequence>
<proteinExistence type="predicted"/>
<feature type="compositionally biased region" description="Low complexity" evidence="2">
    <location>
        <begin position="40"/>
        <end position="92"/>
    </location>
</feature>
<reference evidence="3" key="2">
    <citation type="submission" date="2021-04" db="EMBL/GenBank/DDBJ databases">
        <authorList>
            <person name="Gilroy R."/>
        </authorList>
    </citation>
    <scope>NUCLEOTIDE SEQUENCE</scope>
    <source>
        <strain evidence="3">USASDec5-558</strain>
    </source>
</reference>
<dbReference type="AlphaFoldDB" id="A0A9D1WEQ8"/>
<feature type="compositionally biased region" description="Basic and acidic residues" evidence="2">
    <location>
        <begin position="94"/>
        <end position="107"/>
    </location>
</feature>
<organism evidence="3 4">
    <name type="scientific">Candidatus Anaerobiospirillum pullistercoris</name>
    <dbReference type="NCBI Taxonomy" id="2838452"/>
    <lineage>
        <taxon>Bacteria</taxon>
        <taxon>Pseudomonadati</taxon>
        <taxon>Pseudomonadota</taxon>
        <taxon>Gammaproteobacteria</taxon>
        <taxon>Aeromonadales</taxon>
        <taxon>Succinivibrionaceae</taxon>
        <taxon>Anaerobiospirillum</taxon>
    </lineage>
</organism>
<evidence type="ECO:0000313" key="3">
    <source>
        <dbReference type="EMBL" id="HIX57645.1"/>
    </source>
</evidence>
<feature type="compositionally biased region" description="Polar residues" evidence="2">
    <location>
        <begin position="18"/>
        <end position="32"/>
    </location>
</feature>
<name>A0A9D1WEQ8_9GAMM</name>
<dbReference type="EMBL" id="DXEV01000183">
    <property type="protein sequence ID" value="HIX57645.1"/>
    <property type="molecule type" value="Genomic_DNA"/>
</dbReference>
<evidence type="ECO:0000256" key="2">
    <source>
        <dbReference type="SAM" id="MobiDB-lite"/>
    </source>
</evidence>
<keyword evidence="1" id="KW-0175">Coiled coil</keyword>
<evidence type="ECO:0000313" key="4">
    <source>
        <dbReference type="Proteomes" id="UP000886829"/>
    </source>
</evidence>
<feature type="coiled-coil region" evidence="1">
    <location>
        <begin position="138"/>
        <end position="165"/>
    </location>
</feature>
<evidence type="ECO:0000256" key="1">
    <source>
        <dbReference type="SAM" id="Coils"/>
    </source>
</evidence>
<reference evidence="3" key="1">
    <citation type="journal article" date="2021" name="PeerJ">
        <title>Extensive microbial diversity within the chicken gut microbiome revealed by metagenomics and culture.</title>
        <authorList>
            <person name="Gilroy R."/>
            <person name="Ravi A."/>
            <person name="Getino M."/>
            <person name="Pursley I."/>
            <person name="Horton D.L."/>
            <person name="Alikhan N.F."/>
            <person name="Baker D."/>
            <person name="Gharbi K."/>
            <person name="Hall N."/>
            <person name="Watson M."/>
            <person name="Adriaenssens E.M."/>
            <person name="Foster-Nyarko E."/>
            <person name="Jarju S."/>
            <person name="Secka A."/>
            <person name="Antonio M."/>
            <person name="Oren A."/>
            <person name="Chaudhuri R.R."/>
            <person name="La Ragione R."/>
            <person name="Hildebrand F."/>
            <person name="Pallen M.J."/>
        </authorList>
    </citation>
    <scope>NUCLEOTIDE SEQUENCE</scope>
    <source>
        <strain evidence="3">USASDec5-558</strain>
    </source>
</reference>
<feature type="non-terminal residue" evidence="3">
    <location>
        <position position="295"/>
    </location>
</feature>
<gene>
    <name evidence="3" type="ORF">H9850_09280</name>
</gene>
<feature type="region of interest" description="Disordered" evidence="2">
    <location>
        <begin position="1"/>
        <end position="107"/>
    </location>
</feature>